<evidence type="ECO:0000256" key="3">
    <source>
        <dbReference type="SAM" id="SignalP"/>
    </source>
</evidence>
<dbReference type="SUPFAM" id="SSF110296">
    <property type="entry name" value="Oligoxyloglucan reducing end-specific cellobiohydrolase"/>
    <property type="match status" value="3"/>
</dbReference>
<evidence type="ECO:0000259" key="4">
    <source>
        <dbReference type="Pfam" id="PF15902"/>
    </source>
</evidence>
<keyword evidence="3" id="KW-0732">Signal</keyword>
<reference evidence="5" key="1">
    <citation type="submission" date="2022-08" db="EMBL/GenBank/DDBJ databases">
        <title>Draft genome sequencing of Roseisolibacter agri AW1220.</title>
        <authorList>
            <person name="Tobiishi Y."/>
            <person name="Tonouchi A."/>
        </authorList>
    </citation>
    <scope>NUCLEOTIDE SEQUENCE</scope>
    <source>
        <strain evidence="5">AW1220</strain>
    </source>
</reference>
<evidence type="ECO:0000256" key="2">
    <source>
        <dbReference type="SAM" id="MobiDB-lite"/>
    </source>
</evidence>
<organism evidence="5 6">
    <name type="scientific">Roseisolibacter agri</name>
    <dbReference type="NCBI Taxonomy" id="2014610"/>
    <lineage>
        <taxon>Bacteria</taxon>
        <taxon>Pseudomonadati</taxon>
        <taxon>Gemmatimonadota</taxon>
        <taxon>Gemmatimonadia</taxon>
        <taxon>Gemmatimonadales</taxon>
        <taxon>Gemmatimonadaceae</taxon>
        <taxon>Roseisolibacter</taxon>
    </lineage>
</organism>
<dbReference type="EMBL" id="BRXS01000003">
    <property type="protein sequence ID" value="GLC25569.1"/>
    <property type="molecule type" value="Genomic_DNA"/>
</dbReference>
<dbReference type="CDD" id="cd15482">
    <property type="entry name" value="Sialidase_non-viral"/>
    <property type="match status" value="1"/>
</dbReference>
<keyword evidence="6" id="KW-1185">Reference proteome</keyword>
<sequence>MPRFARPARPLVPAALAVLLTALPAVPLPAVAQPPAPTRPAAGRGQLAVTPATPGSPADTALVQGLRWRNIGPFRGGRATAVAGHPAQPLTFYMGATGGGVWKTEDAGGSWRNVTDGHFAMGSVGSIAVAPSDPNVLYVGMGEAPVRGMSSSYGDGVYRSTDAGRTWTHLGLERTRTISQVIVHPRDENTVWVAAQGSRWGGTPDRGIYKSTDGGKTWRHVLAGPNATSGASDLSMDANNPRILFAAFWDHQRQPWYVRSGGPGSSLWRSADGGETWTRLSGNGLPSEMGKTAVAVSPANSERVWALIEGTADSGGLYRSDDAGKNWRLINGDRVLRARAWYYIHLFADPKNQETVYVMNAPFLKSTDGGRTFATIPTPHGDNHHLWINPQNPDVMINANDGGANVSLNGGRAWSTQENQPTAQFYRATLDERFPFWIYGGQQDNTSVAVMSRTTDVGVTEKDWFVTGGCESAFPGVDAKNPKIVYGGCYQGLIDAFDLETRSERGVMAYASLGLAMPSDQQKYRFNWSAPILVSRHDPKVIYHGGNVLLKTTDGGNAWTAISPDLTRNDRKKVGAGGGPYTNEGAGGEVYGTIFYVAESAQEPNVLWVTTDDGLVQVTRDGGASWQNVTPAGLGEGLANALDLSEHAKGTAYLAFTKYKFDDNRPYVLKTSDYGKTWSRIDAGLPELPVRVVREDPARAGLLYVGNESGVWMSHDDGRRWAPLQRNLPRVPVTDLRISTLGDLVAATEGRAYWILDDLSPLRQRADALRDASRPLLFAPRPAYRYAVDGGAPVPAGAARGQNAPGGATIDFVLAAKPDSARPVRVEIVGEGGTVLRRFPTPRDRMATGGPPGAAPGFAPVAGHNRLVWNLRTEGHRVIPGLVYDGPTTGWVVPPGSYTVRLLVGSDTLARPLEVRDDPRDASAGTVAERTAGHARRAEMNRAMAARVDEITSAVLQLRDVRDQVTKLAERAKAEDTTSAAARTALAALATRAADVAKRTSELEATLVQLKRRTQQDVVNFPPALLDHYLFVARTADATDPPMTRGLTDRAADLDVEWRTRREAIDALLARDVAELNRLAREGGVRAVVTPAPRPTTVM</sequence>
<dbReference type="InterPro" id="IPR052025">
    <property type="entry name" value="Xyloglucanase_GH74"/>
</dbReference>
<proteinExistence type="predicted"/>
<name>A0AA37Q382_9BACT</name>
<gene>
    <name evidence="5" type="ORF">rosag_20820</name>
</gene>
<feature type="domain" description="Sortilin N-terminal" evidence="4">
    <location>
        <begin position="157"/>
        <end position="281"/>
    </location>
</feature>
<keyword evidence="1" id="KW-0677">Repeat</keyword>
<dbReference type="GO" id="GO:0010411">
    <property type="term" value="P:xyloglucan metabolic process"/>
    <property type="evidence" value="ECO:0007669"/>
    <property type="project" value="TreeGrafter"/>
</dbReference>
<dbReference type="Gene3D" id="2.130.10.10">
    <property type="entry name" value="YVTN repeat-like/Quinoprotein amine dehydrogenase"/>
    <property type="match status" value="4"/>
</dbReference>
<dbReference type="AlphaFoldDB" id="A0AA37Q382"/>
<dbReference type="Pfam" id="PF15902">
    <property type="entry name" value="Sortilin-Vps10"/>
    <property type="match status" value="1"/>
</dbReference>
<dbReference type="InterPro" id="IPR031778">
    <property type="entry name" value="Sortilin_N"/>
</dbReference>
<evidence type="ECO:0000313" key="5">
    <source>
        <dbReference type="EMBL" id="GLC25569.1"/>
    </source>
</evidence>
<feature type="signal peptide" evidence="3">
    <location>
        <begin position="1"/>
        <end position="32"/>
    </location>
</feature>
<dbReference type="InterPro" id="IPR015943">
    <property type="entry name" value="WD40/YVTN_repeat-like_dom_sf"/>
</dbReference>
<feature type="region of interest" description="Disordered" evidence="2">
    <location>
        <begin position="35"/>
        <end position="59"/>
    </location>
</feature>
<comment type="caution">
    <text evidence="5">The sequence shown here is derived from an EMBL/GenBank/DDBJ whole genome shotgun (WGS) entry which is preliminary data.</text>
</comment>
<dbReference type="PANTHER" id="PTHR43739:SF5">
    <property type="entry name" value="EXO-ALPHA-SIALIDASE"/>
    <property type="match status" value="1"/>
</dbReference>
<accession>A0AA37Q382</accession>
<evidence type="ECO:0000313" key="6">
    <source>
        <dbReference type="Proteomes" id="UP001161325"/>
    </source>
</evidence>
<feature type="chain" id="PRO_5041279978" description="Sortilin N-terminal domain-containing protein" evidence="3">
    <location>
        <begin position="33"/>
        <end position="1099"/>
    </location>
</feature>
<protein>
    <recommendedName>
        <fullName evidence="4">Sortilin N-terminal domain-containing protein</fullName>
    </recommendedName>
</protein>
<evidence type="ECO:0000256" key="1">
    <source>
        <dbReference type="ARBA" id="ARBA00022737"/>
    </source>
</evidence>
<dbReference type="Proteomes" id="UP001161325">
    <property type="component" value="Unassembled WGS sequence"/>
</dbReference>
<dbReference type="PANTHER" id="PTHR43739">
    <property type="entry name" value="XYLOGLUCANASE (EUROFUNG)"/>
    <property type="match status" value="1"/>
</dbReference>